<keyword evidence="8 9" id="KW-0472">Membrane</keyword>
<evidence type="ECO:0000256" key="7">
    <source>
        <dbReference type="ARBA" id="ARBA00022989"/>
    </source>
</evidence>
<dbReference type="CDD" id="cd18551">
    <property type="entry name" value="ABC_6TM_LmrA_like"/>
    <property type="match status" value="1"/>
</dbReference>
<dbReference type="InterPro" id="IPR036640">
    <property type="entry name" value="ABC1_TM_sf"/>
</dbReference>
<evidence type="ECO:0000256" key="3">
    <source>
        <dbReference type="ARBA" id="ARBA00022475"/>
    </source>
</evidence>
<feature type="transmembrane region" description="Helical" evidence="9">
    <location>
        <begin position="144"/>
        <end position="163"/>
    </location>
</feature>
<dbReference type="SUPFAM" id="SSF52540">
    <property type="entry name" value="P-loop containing nucleoside triphosphate hydrolases"/>
    <property type="match status" value="1"/>
</dbReference>
<dbReference type="PROSITE" id="PS00211">
    <property type="entry name" value="ABC_TRANSPORTER_1"/>
    <property type="match status" value="1"/>
</dbReference>
<accession>A0A0R1L0U2</accession>
<evidence type="ECO:0000256" key="2">
    <source>
        <dbReference type="ARBA" id="ARBA00022448"/>
    </source>
</evidence>
<dbReference type="PROSITE" id="PS50893">
    <property type="entry name" value="ABC_TRANSPORTER_2"/>
    <property type="match status" value="1"/>
</dbReference>
<keyword evidence="13" id="KW-1185">Reference proteome</keyword>
<keyword evidence="4 9" id="KW-0812">Transmembrane</keyword>
<evidence type="ECO:0000313" key="12">
    <source>
        <dbReference type="EMBL" id="KRK86321.1"/>
    </source>
</evidence>
<dbReference type="EMBL" id="AZEA01000046">
    <property type="protein sequence ID" value="KRK86321.1"/>
    <property type="molecule type" value="Genomic_DNA"/>
</dbReference>
<dbReference type="PATRIC" id="fig|1423808.3.peg.2098"/>
<keyword evidence="7 9" id="KW-1133">Transmembrane helix</keyword>
<dbReference type="GO" id="GO:0015421">
    <property type="term" value="F:ABC-type oligopeptide transporter activity"/>
    <property type="evidence" value="ECO:0007669"/>
    <property type="project" value="TreeGrafter"/>
</dbReference>
<dbReference type="AlphaFoldDB" id="A0A0R1L0U2"/>
<keyword evidence="5" id="KW-0547">Nucleotide-binding</keyword>
<feature type="transmembrane region" description="Helical" evidence="9">
    <location>
        <begin position="117"/>
        <end position="137"/>
    </location>
</feature>
<comment type="caution">
    <text evidence="12">The sequence shown here is derived from an EMBL/GenBank/DDBJ whole genome shotgun (WGS) entry which is preliminary data.</text>
</comment>
<dbReference type="InterPro" id="IPR027417">
    <property type="entry name" value="P-loop_NTPase"/>
</dbReference>
<dbReference type="FunFam" id="3.40.50.300:FF:000221">
    <property type="entry name" value="Multidrug ABC transporter ATP-binding protein"/>
    <property type="match status" value="1"/>
</dbReference>
<evidence type="ECO:0000256" key="9">
    <source>
        <dbReference type="SAM" id="Phobius"/>
    </source>
</evidence>
<dbReference type="GO" id="GO:0016887">
    <property type="term" value="F:ATP hydrolysis activity"/>
    <property type="evidence" value="ECO:0007669"/>
    <property type="project" value="InterPro"/>
</dbReference>
<dbReference type="GO" id="GO:0005524">
    <property type="term" value="F:ATP binding"/>
    <property type="evidence" value="ECO:0007669"/>
    <property type="project" value="UniProtKB-KW"/>
</dbReference>
<dbReference type="SUPFAM" id="SSF90123">
    <property type="entry name" value="ABC transporter transmembrane region"/>
    <property type="match status" value="1"/>
</dbReference>
<dbReference type="Pfam" id="PF00005">
    <property type="entry name" value="ABC_tran"/>
    <property type="match status" value="1"/>
</dbReference>
<dbReference type="InterPro" id="IPR011527">
    <property type="entry name" value="ABC1_TM_dom"/>
</dbReference>
<sequence length="554" mass="62038">MFVMGILFSLISTLLNIVLPLIIRNAIDMRKLIENKMGIQVLLTIGSLLIASTLITAMGNFLVSREGDRLIADVRTKVQTHLMHLPTSFFDNNLSGQLASRVINDASILKNFVSVTIPANISSMFMVIGTLFVLVTLDLKMTILICFCFPLVFLIMVPIGKIIERYSIKSQTELSNLTETTTESLRNIRPVKLNHAEKGVLARFYRYIQNLYHISVKFDEVFSITNPIQTLVSYSIILTLILYGGARVTNGTMTLGTLVSFLIYFFQLTNPINSLAVFYSDYKQAIGATQKINEIMSIPTEDDNGLVISGRQEQNPLILKNVYFAYGQHEVLRNVSLRFEQQKKIAIVGPSGAGKTTIINILTRLYPIDKGELLLGKTPAYKYKLSSWRKLFSIVTQENSILSGSIKDNLLFGLDTKPNNTEINHALNVANLSSDISLMPRGISTIVGEQGVKLSGGQRQRLQIARTYLKQTPVIILDEATSSLDSDSEKNILTSLERLSKDRTVISIAHRLSTIVHSDLIYFVDDHRILACGTHKELLAKLPEYKRFVNEQKL</sequence>
<dbReference type="PROSITE" id="PS50929">
    <property type="entry name" value="ABC_TM1F"/>
    <property type="match status" value="1"/>
</dbReference>
<dbReference type="InterPro" id="IPR017871">
    <property type="entry name" value="ABC_transporter-like_CS"/>
</dbReference>
<evidence type="ECO:0000256" key="5">
    <source>
        <dbReference type="ARBA" id="ARBA00022741"/>
    </source>
</evidence>
<dbReference type="InterPro" id="IPR003439">
    <property type="entry name" value="ABC_transporter-like_ATP-bd"/>
</dbReference>
<keyword evidence="6" id="KW-0067">ATP-binding</keyword>
<dbReference type="SMART" id="SM00382">
    <property type="entry name" value="AAA"/>
    <property type="match status" value="1"/>
</dbReference>
<name>A0A0R1L0U2_9LACO</name>
<dbReference type="InterPro" id="IPR003593">
    <property type="entry name" value="AAA+_ATPase"/>
</dbReference>
<keyword evidence="2" id="KW-0813">Transport</keyword>
<evidence type="ECO:0000313" key="13">
    <source>
        <dbReference type="Proteomes" id="UP000051581"/>
    </source>
</evidence>
<gene>
    <name evidence="12" type="ORF">FD17_GL002072</name>
</gene>
<dbReference type="Gene3D" id="1.20.1560.10">
    <property type="entry name" value="ABC transporter type 1, transmembrane domain"/>
    <property type="match status" value="1"/>
</dbReference>
<dbReference type="PANTHER" id="PTHR43394:SF1">
    <property type="entry name" value="ATP-BINDING CASSETTE SUB-FAMILY B MEMBER 10, MITOCHONDRIAL"/>
    <property type="match status" value="1"/>
</dbReference>
<dbReference type="Pfam" id="PF00664">
    <property type="entry name" value="ABC_membrane"/>
    <property type="match status" value="1"/>
</dbReference>
<dbReference type="Proteomes" id="UP000051581">
    <property type="component" value="Unassembled WGS sequence"/>
</dbReference>
<evidence type="ECO:0000259" key="11">
    <source>
        <dbReference type="PROSITE" id="PS50929"/>
    </source>
</evidence>
<keyword evidence="3" id="KW-1003">Cell membrane</keyword>
<evidence type="ECO:0000256" key="4">
    <source>
        <dbReference type="ARBA" id="ARBA00022692"/>
    </source>
</evidence>
<proteinExistence type="predicted"/>
<feature type="transmembrane region" description="Helical" evidence="9">
    <location>
        <begin position="39"/>
        <end position="63"/>
    </location>
</feature>
<organism evidence="12 13">
    <name type="scientific">Lentilactobacillus sunkii DSM 19904</name>
    <dbReference type="NCBI Taxonomy" id="1423808"/>
    <lineage>
        <taxon>Bacteria</taxon>
        <taxon>Bacillati</taxon>
        <taxon>Bacillota</taxon>
        <taxon>Bacilli</taxon>
        <taxon>Lactobacillales</taxon>
        <taxon>Lactobacillaceae</taxon>
        <taxon>Lentilactobacillus</taxon>
    </lineage>
</organism>
<feature type="transmembrane region" description="Helical" evidence="9">
    <location>
        <begin position="6"/>
        <end position="27"/>
    </location>
</feature>
<feature type="domain" description="ABC transporter" evidence="10">
    <location>
        <begin position="317"/>
        <end position="551"/>
    </location>
</feature>
<feature type="domain" description="ABC transmembrane type-1" evidence="11">
    <location>
        <begin position="3"/>
        <end position="284"/>
    </location>
</feature>
<feature type="transmembrane region" description="Helical" evidence="9">
    <location>
        <begin position="258"/>
        <end position="279"/>
    </location>
</feature>
<feature type="transmembrane region" description="Helical" evidence="9">
    <location>
        <begin position="228"/>
        <end position="246"/>
    </location>
</feature>
<protein>
    <submittedName>
        <fullName evidence="12">Abc transporter</fullName>
    </submittedName>
</protein>
<dbReference type="InterPro" id="IPR039421">
    <property type="entry name" value="Type_1_exporter"/>
</dbReference>
<reference evidence="12 13" key="1">
    <citation type="journal article" date="2015" name="Genome Announc.">
        <title>Expanding the biotechnology potential of lactobacilli through comparative genomics of 213 strains and associated genera.</title>
        <authorList>
            <person name="Sun Z."/>
            <person name="Harris H.M."/>
            <person name="McCann A."/>
            <person name="Guo C."/>
            <person name="Argimon S."/>
            <person name="Zhang W."/>
            <person name="Yang X."/>
            <person name="Jeffery I.B."/>
            <person name="Cooney J.C."/>
            <person name="Kagawa T.F."/>
            <person name="Liu W."/>
            <person name="Song Y."/>
            <person name="Salvetti E."/>
            <person name="Wrobel A."/>
            <person name="Rasinkangas P."/>
            <person name="Parkhill J."/>
            <person name="Rea M.C."/>
            <person name="O'Sullivan O."/>
            <person name="Ritari J."/>
            <person name="Douillard F.P."/>
            <person name="Paul Ross R."/>
            <person name="Yang R."/>
            <person name="Briner A.E."/>
            <person name="Felis G.E."/>
            <person name="de Vos W.M."/>
            <person name="Barrangou R."/>
            <person name="Klaenhammer T.R."/>
            <person name="Caufield P.W."/>
            <person name="Cui Y."/>
            <person name="Zhang H."/>
            <person name="O'Toole P.W."/>
        </authorList>
    </citation>
    <scope>NUCLEOTIDE SEQUENCE [LARGE SCALE GENOMIC DNA]</scope>
    <source>
        <strain evidence="12 13">DSM 19904</strain>
    </source>
</reference>
<dbReference type="PANTHER" id="PTHR43394">
    <property type="entry name" value="ATP-DEPENDENT PERMEASE MDL1, MITOCHONDRIAL"/>
    <property type="match status" value="1"/>
</dbReference>
<comment type="subcellular location">
    <subcellularLocation>
        <location evidence="1">Cell membrane</location>
        <topology evidence="1">Multi-pass membrane protein</topology>
    </subcellularLocation>
</comment>
<evidence type="ECO:0000259" key="10">
    <source>
        <dbReference type="PROSITE" id="PS50893"/>
    </source>
</evidence>
<evidence type="ECO:0000256" key="8">
    <source>
        <dbReference type="ARBA" id="ARBA00023136"/>
    </source>
</evidence>
<dbReference type="GO" id="GO:0005886">
    <property type="term" value="C:plasma membrane"/>
    <property type="evidence" value="ECO:0007669"/>
    <property type="project" value="UniProtKB-SubCell"/>
</dbReference>
<dbReference type="Gene3D" id="3.40.50.300">
    <property type="entry name" value="P-loop containing nucleotide triphosphate hydrolases"/>
    <property type="match status" value="1"/>
</dbReference>
<evidence type="ECO:0000256" key="6">
    <source>
        <dbReference type="ARBA" id="ARBA00022840"/>
    </source>
</evidence>
<evidence type="ECO:0000256" key="1">
    <source>
        <dbReference type="ARBA" id="ARBA00004651"/>
    </source>
</evidence>